<keyword evidence="10" id="KW-1185">Reference proteome</keyword>
<comment type="subcellular location">
    <subcellularLocation>
        <location evidence="1">Cytoplasm</location>
    </subcellularLocation>
</comment>
<feature type="compositionally biased region" description="Polar residues" evidence="7">
    <location>
        <begin position="537"/>
        <end position="547"/>
    </location>
</feature>
<dbReference type="InterPro" id="IPR017907">
    <property type="entry name" value="Znf_RING_CS"/>
</dbReference>
<feature type="compositionally biased region" description="Gly residues" evidence="7">
    <location>
        <begin position="604"/>
        <end position="616"/>
    </location>
</feature>
<dbReference type="PROSITE" id="PS00518">
    <property type="entry name" value="ZF_RING_1"/>
    <property type="match status" value="1"/>
</dbReference>
<name>A0A2C5ZK31_9HYPO</name>
<dbReference type="EMBL" id="NJEU01000165">
    <property type="protein sequence ID" value="PHH80102.1"/>
    <property type="molecule type" value="Genomic_DNA"/>
</dbReference>
<feature type="domain" description="RING-type" evidence="8">
    <location>
        <begin position="177"/>
        <end position="226"/>
    </location>
</feature>
<sequence length="640" mass="70257">MTSSNLGVGKSLASASIHQPSNQSGPSTANFDALRRPSQPGPSMSQPTPRRGQGNRRQHKAQRRPGSGYRSDLALDDYDTMAQGRSSRRGQTSITHLLSHSTLRPSLSHGYQTRSYRSPPPWRAQATEKPRYVHANYRFVVSPQETYPSQAKDADLFIDWPNVWQVIASSESQASTCPICLSEPPAPRMAKCGHIFCLPCLIRFMHCEDESRPNKGARWKKCPLCEDPIYLHDVRPVRFFAGQEGALPRVGDDVVLRLMARNANSTLALPWEGGAEALKSSDDVPWHFAANVLDYARIMKGTAEYMADQYDGEVAALLEQEKEDEAFGQDGEWVQKAVNAVFAAKERIVGAAKAQGALAQAKPKSGKQVAEADYYFYSSPPHLYLTPLDIRILKTKYGTFSNFPTTLLPRIEHIATGIVVDDALRKRNKYLGHLPRGCVISLLECDWTDIVPAETLETFSKEIEERRRRNREKAASEDRERTQAERLDTLAMRGSLGLQRPASPLQESPRMDPADFQPLSGATPPDARPGFAPLADMSTSPSTQRTVWGTRAVPSSPGLEPVASSPTRRSTSDDGWLKDDEFLGTAELAVQLEAIDALECNASGAGGPSTAAGGGDGSKKGKRKKKQKITLMSTGGRRGN</sequence>
<feature type="region of interest" description="Disordered" evidence="7">
    <location>
        <begin position="1"/>
        <end position="75"/>
    </location>
</feature>
<dbReference type="InterPro" id="IPR018957">
    <property type="entry name" value="Znf_C3HC4_RING-type"/>
</dbReference>
<dbReference type="InterPro" id="IPR001841">
    <property type="entry name" value="Znf_RING"/>
</dbReference>
<dbReference type="Proteomes" id="UP000224854">
    <property type="component" value="Unassembled WGS sequence"/>
</dbReference>
<evidence type="ECO:0000256" key="7">
    <source>
        <dbReference type="SAM" id="MobiDB-lite"/>
    </source>
</evidence>
<feature type="compositionally biased region" description="Basic residues" evidence="7">
    <location>
        <begin position="53"/>
        <end position="63"/>
    </location>
</feature>
<dbReference type="Pfam" id="PF00097">
    <property type="entry name" value="zf-C3HC4"/>
    <property type="match status" value="1"/>
</dbReference>
<feature type="region of interest" description="Disordered" evidence="7">
    <location>
        <begin position="601"/>
        <end position="640"/>
    </location>
</feature>
<evidence type="ECO:0000256" key="5">
    <source>
        <dbReference type="ARBA" id="ARBA00022833"/>
    </source>
</evidence>
<dbReference type="GO" id="GO:0005737">
    <property type="term" value="C:cytoplasm"/>
    <property type="evidence" value="ECO:0007669"/>
    <property type="project" value="UniProtKB-SubCell"/>
</dbReference>
<feature type="compositionally biased region" description="Polar residues" evidence="7">
    <location>
        <begin position="13"/>
        <end position="30"/>
    </location>
</feature>
<evidence type="ECO:0000256" key="6">
    <source>
        <dbReference type="PROSITE-ProRule" id="PRU00175"/>
    </source>
</evidence>
<dbReference type="SUPFAM" id="SSF57850">
    <property type="entry name" value="RING/U-box"/>
    <property type="match status" value="1"/>
</dbReference>
<keyword evidence="5" id="KW-0862">Zinc</keyword>
<dbReference type="SMART" id="SM00184">
    <property type="entry name" value="RING"/>
    <property type="match status" value="1"/>
</dbReference>
<dbReference type="OrthoDB" id="302966at2759"/>
<dbReference type="GO" id="GO:0000976">
    <property type="term" value="F:transcription cis-regulatory region binding"/>
    <property type="evidence" value="ECO:0007669"/>
    <property type="project" value="TreeGrafter"/>
</dbReference>
<keyword evidence="4 6" id="KW-0863">Zinc-finger</keyword>
<keyword evidence="3" id="KW-0479">Metal-binding</keyword>
<dbReference type="Gene3D" id="3.30.40.10">
    <property type="entry name" value="Zinc/RING finger domain, C3HC4 (zinc finger)"/>
    <property type="match status" value="1"/>
</dbReference>
<accession>A0A2C5ZK31</accession>
<organism evidence="9 10">
    <name type="scientific">Ophiocordyceps australis</name>
    <dbReference type="NCBI Taxonomy" id="1399860"/>
    <lineage>
        <taxon>Eukaryota</taxon>
        <taxon>Fungi</taxon>
        <taxon>Dikarya</taxon>
        <taxon>Ascomycota</taxon>
        <taxon>Pezizomycotina</taxon>
        <taxon>Sordariomycetes</taxon>
        <taxon>Hypocreomycetidae</taxon>
        <taxon>Hypocreales</taxon>
        <taxon>Ophiocordycipitaceae</taxon>
        <taxon>Ophiocordyceps</taxon>
    </lineage>
</organism>
<dbReference type="CDD" id="cd16536">
    <property type="entry name" value="RING-HC_RNF10"/>
    <property type="match status" value="1"/>
</dbReference>
<evidence type="ECO:0000256" key="3">
    <source>
        <dbReference type="ARBA" id="ARBA00022723"/>
    </source>
</evidence>
<reference evidence="9 10" key="1">
    <citation type="submission" date="2017-06" db="EMBL/GenBank/DDBJ databases">
        <title>Ant-infecting Ophiocordyceps genomes reveal a high diversity of potential behavioral manipulation genes and a possible major role for enterotoxins.</title>
        <authorList>
            <person name="De Bekker C."/>
            <person name="Evans H.C."/>
            <person name="Brachmann A."/>
            <person name="Hughes D.P."/>
        </authorList>
    </citation>
    <scope>NUCLEOTIDE SEQUENCE [LARGE SCALE GENOMIC DNA]</scope>
    <source>
        <strain evidence="9 10">1348a</strain>
    </source>
</reference>
<feature type="region of interest" description="Disordered" evidence="7">
    <location>
        <begin position="466"/>
        <end position="577"/>
    </location>
</feature>
<evidence type="ECO:0000256" key="4">
    <source>
        <dbReference type="ARBA" id="ARBA00022771"/>
    </source>
</evidence>
<dbReference type="InterPro" id="IPR013083">
    <property type="entry name" value="Znf_RING/FYVE/PHD"/>
</dbReference>
<dbReference type="PANTHER" id="PTHR12983">
    <property type="entry name" value="RING FINGER 10 FAMILY MEMBER"/>
    <property type="match status" value="1"/>
</dbReference>
<dbReference type="AlphaFoldDB" id="A0A2C5ZK31"/>
<dbReference type="GO" id="GO:0045944">
    <property type="term" value="P:positive regulation of transcription by RNA polymerase II"/>
    <property type="evidence" value="ECO:0007669"/>
    <property type="project" value="TreeGrafter"/>
</dbReference>
<feature type="compositionally biased region" description="Basic and acidic residues" evidence="7">
    <location>
        <begin position="466"/>
        <end position="488"/>
    </location>
</feature>
<dbReference type="GO" id="GO:0008270">
    <property type="term" value="F:zinc ion binding"/>
    <property type="evidence" value="ECO:0007669"/>
    <property type="project" value="UniProtKB-KW"/>
</dbReference>
<proteinExistence type="predicted"/>
<evidence type="ECO:0000256" key="2">
    <source>
        <dbReference type="ARBA" id="ARBA00022490"/>
    </source>
</evidence>
<comment type="caution">
    <text evidence="9">The sequence shown here is derived from an EMBL/GenBank/DDBJ whole genome shotgun (WGS) entry which is preliminary data.</text>
</comment>
<evidence type="ECO:0000259" key="8">
    <source>
        <dbReference type="PROSITE" id="PS50089"/>
    </source>
</evidence>
<dbReference type="InterPro" id="IPR039739">
    <property type="entry name" value="MAG2/RNF10"/>
</dbReference>
<evidence type="ECO:0000313" key="9">
    <source>
        <dbReference type="EMBL" id="PHH80102.1"/>
    </source>
</evidence>
<dbReference type="PROSITE" id="PS50089">
    <property type="entry name" value="ZF_RING_2"/>
    <property type="match status" value="1"/>
</dbReference>
<gene>
    <name evidence="9" type="ORF">CDD82_1980</name>
</gene>
<dbReference type="PANTHER" id="PTHR12983:SF9">
    <property type="entry name" value="E3 UBIQUITIN-PROTEIN LIGASE RNF10"/>
    <property type="match status" value="1"/>
</dbReference>
<keyword evidence="2" id="KW-0963">Cytoplasm</keyword>
<evidence type="ECO:0000313" key="10">
    <source>
        <dbReference type="Proteomes" id="UP000224854"/>
    </source>
</evidence>
<protein>
    <recommendedName>
        <fullName evidence="8">RING-type domain-containing protein</fullName>
    </recommendedName>
</protein>
<evidence type="ECO:0000256" key="1">
    <source>
        <dbReference type="ARBA" id="ARBA00004496"/>
    </source>
</evidence>